<evidence type="ECO:0000256" key="1">
    <source>
        <dbReference type="SAM" id="SignalP"/>
    </source>
</evidence>
<gene>
    <name evidence="2" type="ORF">SAMN02799615_03862</name>
</gene>
<proteinExistence type="predicted"/>
<dbReference type="Gene3D" id="2.40.50.120">
    <property type="match status" value="1"/>
</dbReference>
<protein>
    <recommendedName>
        <fullName evidence="4">Lipoprotein</fullName>
    </recommendedName>
</protein>
<feature type="chain" id="PRO_5011504148" description="Lipoprotein" evidence="1">
    <location>
        <begin position="26"/>
        <end position="162"/>
    </location>
</feature>
<dbReference type="InterPro" id="IPR008993">
    <property type="entry name" value="TIMP-like_OB-fold"/>
</dbReference>
<dbReference type="AlphaFoldDB" id="A0A1I2J7A9"/>
<accession>A0A1I2J7A9</accession>
<sequence length="162" mass="17684">MRCWMQLALQGLTLAVAATSSAAYASCWESGQGPAAVYRHPSVPVEFKDATFVVIARVLGERRISSADDPEGYAWTIYDVQVLEAFKGKPPRALHLLSENTTARFPMDKGETYLLFVSRSPSVEMAGNERLPGDYVDNCGNSATAREAADKIKALRVLSNAR</sequence>
<evidence type="ECO:0000313" key="3">
    <source>
        <dbReference type="Proteomes" id="UP000199477"/>
    </source>
</evidence>
<feature type="signal peptide" evidence="1">
    <location>
        <begin position="1"/>
        <end position="25"/>
    </location>
</feature>
<dbReference type="Proteomes" id="UP000199477">
    <property type="component" value="Unassembled WGS sequence"/>
</dbReference>
<name>A0A1I2J7A9_9GAMM</name>
<keyword evidence="1" id="KW-0732">Signal</keyword>
<evidence type="ECO:0000313" key="2">
    <source>
        <dbReference type="EMBL" id="SFF49918.1"/>
    </source>
</evidence>
<evidence type="ECO:0008006" key="4">
    <source>
        <dbReference type="Google" id="ProtNLM"/>
    </source>
</evidence>
<dbReference type="SUPFAM" id="SSF50242">
    <property type="entry name" value="TIMP-like"/>
    <property type="match status" value="1"/>
</dbReference>
<keyword evidence="3" id="KW-1185">Reference proteome</keyword>
<dbReference type="EMBL" id="FONH01000021">
    <property type="protein sequence ID" value="SFF49918.1"/>
    <property type="molecule type" value="Genomic_DNA"/>
</dbReference>
<reference evidence="3" key="1">
    <citation type="submission" date="2016-10" db="EMBL/GenBank/DDBJ databases">
        <authorList>
            <person name="Varghese N."/>
            <person name="Submissions S."/>
        </authorList>
    </citation>
    <scope>NUCLEOTIDE SEQUENCE [LARGE SCALE GENOMIC DNA]</scope>
    <source>
        <strain evidence="3">UNC178MFTsu3.1</strain>
    </source>
</reference>
<organism evidence="2 3">
    <name type="scientific">Dyella marensis</name>
    <dbReference type="NCBI Taxonomy" id="500610"/>
    <lineage>
        <taxon>Bacteria</taxon>
        <taxon>Pseudomonadati</taxon>
        <taxon>Pseudomonadota</taxon>
        <taxon>Gammaproteobacteria</taxon>
        <taxon>Lysobacterales</taxon>
        <taxon>Rhodanobacteraceae</taxon>
        <taxon>Dyella</taxon>
    </lineage>
</organism>